<dbReference type="SUPFAM" id="SSF53686">
    <property type="entry name" value="Tryptophan synthase beta subunit-like PLP-dependent enzymes"/>
    <property type="match status" value="1"/>
</dbReference>
<dbReference type="Proteomes" id="UP000045706">
    <property type="component" value="Unassembled WGS sequence"/>
</dbReference>
<dbReference type="PANTHER" id="PTHR48078:SF2">
    <property type="entry name" value="CATABOLIC L-SERINE_THREONINE DEHYDRATASE"/>
    <property type="match status" value="1"/>
</dbReference>
<name>A0A0G4N812_VERLO</name>
<reference evidence="13" key="1">
    <citation type="submission" date="2015-05" db="EMBL/GenBank/DDBJ databases">
        <authorList>
            <person name="Fogelqvist Johan"/>
        </authorList>
    </citation>
    <scope>NUCLEOTIDE SEQUENCE [LARGE SCALE GENOMIC DNA]</scope>
</reference>
<evidence type="ECO:0000256" key="4">
    <source>
        <dbReference type="ARBA" id="ARBA00010869"/>
    </source>
</evidence>
<dbReference type="GO" id="GO:0006565">
    <property type="term" value="P:L-serine catabolic process"/>
    <property type="evidence" value="ECO:0007669"/>
    <property type="project" value="TreeGrafter"/>
</dbReference>
<evidence type="ECO:0000313" key="12">
    <source>
        <dbReference type="EMBL" id="CRK42514.1"/>
    </source>
</evidence>
<dbReference type="PROSITE" id="PS00165">
    <property type="entry name" value="DEHYDRATASE_SER_THR"/>
    <property type="match status" value="1"/>
</dbReference>
<dbReference type="GO" id="GO:0006567">
    <property type="term" value="P:L-threonine catabolic process"/>
    <property type="evidence" value="ECO:0007669"/>
    <property type="project" value="TreeGrafter"/>
</dbReference>
<dbReference type="EC" id="4.3.1.17" evidence="5"/>
<dbReference type="GO" id="GO:0030170">
    <property type="term" value="F:pyridoxal phosphate binding"/>
    <property type="evidence" value="ECO:0007669"/>
    <property type="project" value="InterPro"/>
</dbReference>
<dbReference type="InterPro" id="IPR000634">
    <property type="entry name" value="Ser/Thr_deHydtase_PyrdxlP-BS"/>
</dbReference>
<protein>
    <recommendedName>
        <fullName evidence="5">L-serine ammonia-lyase</fullName>
        <ecNumber evidence="5">4.3.1.17</ecNumber>
    </recommendedName>
</protein>
<dbReference type="Pfam" id="PF00291">
    <property type="entry name" value="PALP"/>
    <property type="match status" value="1"/>
</dbReference>
<evidence type="ECO:0000256" key="10">
    <source>
        <dbReference type="ARBA" id="ARBA00049406"/>
    </source>
</evidence>
<evidence type="ECO:0000256" key="7">
    <source>
        <dbReference type="ARBA" id="ARBA00022490"/>
    </source>
</evidence>
<evidence type="ECO:0000256" key="3">
    <source>
        <dbReference type="ARBA" id="ARBA00004742"/>
    </source>
</evidence>
<dbReference type="AlphaFoldDB" id="A0A0G4N812"/>
<dbReference type="EMBL" id="CVQI01032829">
    <property type="protein sequence ID" value="CRK42514.1"/>
    <property type="molecule type" value="Genomic_DNA"/>
</dbReference>
<dbReference type="InterPro" id="IPR050147">
    <property type="entry name" value="Ser/Thr_Dehydratase"/>
</dbReference>
<dbReference type="GO" id="GO:0006094">
    <property type="term" value="P:gluconeogenesis"/>
    <property type="evidence" value="ECO:0007669"/>
    <property type="project" value="UniProtKB-KW"/>
</dbReference>
<dbReference type="PANTHER" id="PTHR48078">
    <property type="entry name" value="THREONINE DEHYDRATASE, MITOCHONDRIAL-RELATED"/>
    <property type="match status" value="1"/>
</dbReference>
<keyword evidence="6" id="KW-0312">Gluconeogenesis</keyword>
<comment type="catalytic activity">
    <reaction evidence="10">
        <text>L-serine = pyruvate + NH4(+)</text>
        <dbReference type="Rhea" id="RHEA:19169"/>
        <dbReference type="ChEBI" id="CHEBI:15361"/>
        <dbReference type="ChEBI" id="CHEBI:28938"/>
        <dbReference type="ChEBI" id="CHEBI:33384"/>
        <dbReference type="EC" id="4.3.1.17"/>
    </reaction>
</comment>
<keyword evidence="8" id="KW-0663">Pyridoxal phosphate</keyword>
<comment type="cofactor">
    <cofactor evidence="1">
        <name>pyridoxal 5'-phosphate</name>
        <dbReference type="ChEBI" id="CHEBI:597326"/>
    </cofactor>
</comment>
<comment type="pathway">
    <text evidence="3">Carbohydrate biosynthesis; gluconeogenesis.</text>
</comment>
<dbReference type="InterPro" id="IPR036052">
    <property type="entry name" value="TrpB-like_PALP_sf"/>
</dbReference>
<evidence type="ECO:0000256" key="9">
    <source>
        <dbReference type="ARBA" id="ARBA00023239"/>
    </source>
</evidence>
<dbReference type="InterPro" id="IPR001926">
    <property type="entry name" value="TrpB-like_PALP"/>
</dbReference>
<evidence type="ECO:0000256" key="6">
    <source>
        <dbReference type="ARBA" id="ARBA00022432"/>
    </source>
</evidence>
<proteinExistence type="inferred from homology"/>
<dbReference type="FunFam" id="3.40.50.1100:FF:000040">
    <property type="entry name" value="L-serine dehydratase, putative"/>
    <property type="match status" value="1"/>
</dbReference>
<feature type="domain" description="Tryptophan synthase beta chain-like PALP" evidence="11">
    <location>
        <begin position="13"/>
        <end position="346"/>
    </location>
</feature>
<evidence type="ECO:0000313" key="13">
    <source>
        <dbReference type="Proteomes" id="UP000045706"/>
    </source>
</evidence>
<evidence type="ECO:0000256" key="2">
    <source>
        <dbReference type="ARBA" id="ARBA00004496"/>
    </source>
</evidence>
<keyword evidence="7" id="KW-0963">Cytoplasm</keyword>
<comment type="subcellular location">
    <subcellularLocation>
        <location evidence="2">Cytoplasm</location>
    </subcellularLocation>
</comment>
<dbReference type="Gene3D" id="3.40.50.1100">
    <property type="match status" value="2"/>
</dbReference>
<accession>A0A0G4N812</accession>
<sequence>MGSISAEAKLPWIETPLISSPELSRAAGCNILLKLENLQPSGSFKSRGVGNLVLRAVAASASADVHFYCSSGGNAGLACATSAAALGLAATIVTPTTTPQVMIARLRLLGAHVSQVGASWIEADRHLRANLLARDPHGVYVPPFDHPDIWAGAATLVSELARQTPPHVDIDAVVASVGGGGLVNGLLQGLEDVERDGAASAPWPRGRPPTVVAVETRGADSLHASVEAGRLVTLPAITSIATSLGAVRVSERTWEWARRKAVLGPRRQAEHGGRKMGPAGLESLVVSDAEAAMACVRFAHDARFVVEVACGATVAVCYNGALRERLGRGLSDDEWRGKNVVVVVCGGSNVSLEVLEEYKATSARHANSPDLILSSNRSSTISISPK</sequence>
<comment type="similarity">
    <text evidence="4">Belongs to the serine/threonine dehydratase family.</text>
</comment>
<evidence type="ECO:0000256" key="8">
    <source>
        <dbReference type="ARBA" id="ARBA00022898"/>
    </source>
</evidence>
<organism evidence="12 13">
    <name type="scientific">Verticillium longisporum</name>
    <name type="common">Verticillium dahliae var. longisporum</name>
    <dbReference type="NCBI Taxonomy" id="100787"/>
    <lineage>
        <taxon>Eukaryota</taxon>
        <taxon>Fungi</taxon>
        <taxon>Dikarya</taxon>
        <taxon>Ascomycota</taxon>
        <taxon>Pezizomycotina</taxon>
        <taxon>Sordariomycetes</taxon>
        <taxon>Hypocreomycetidae</taxon>
        <taxon>Glomerellales</taxon>
        <taxon>Plectosphaerellaceae</taxon>
        <taxon>Verticillium</taxon>
    </lineage>
</organism>
<dbReference type="GO" id="GO:0004794">
    <property type="term" value="F:threonine deaminase activity"/>
    <property type="evidence" value="ECO:0007669"/>
    <property type="project" value="TreeGrafter"/>
</dbReference>
<evidence type="ECO:0000256" key="5">
    <source>
        <dbReference type="ARBA" id="ARBA00012093"/>
    </source>
</evidence>
<dbReference type="GO" id="GO:0003941">
    <property type="term" value="F:L-serine ammonia-lyase activity"/>
    <property type="evidence" value="ECO:0007669"/>
    <property type="project" value="UniProtKB-EC"/>
</dbReference>
<gene>
    <name evidence="12" type="ORF">BN1723_005320</name>
</gene>
<keyword evidence="9" id="KW-0456">Lyase</keyword>
<evidence type="ECO:0000256" key="1">
    <source>
        <dbReference type="ARBA" id="ARBA00001933"/>
    </source>
</evidence>
<dbReference type="GO" id="GO:0009097">
    <property type="term" value="P:isoleucine biosynthetic process"/>
    <property type="evidence" value="ECO:0007669"/>
    <property type="project" value="TreeGrafter"/>
</dbReference>
<evidence type="ECO:0000259" key="11">
    <source>
        <dbReference type="Pfam" id="PF00291"/>
    </source>
</evidence>
<dbReference type="GO" id="GO:0005737">
    <property type="term" value="C:cytoplasm"/>
    <property type="evidence" value="ECO:0007669"/>
    <property type="project" value="UniProtKB-SubCell"/>
</dbReference>